<dbReference type="SUPFAM" id="SSF54292">
    <property type="entry name" value="2Fe-2S ferredoxin-like"/>
    <property type="match status" value="1"/>
</dbReference>
<dbReference type="InterPro" id="IPR036010">
    <property type="entry name" value="2Fe-2S_ferredoxin-like_sf"/>
</dbReference>
<evidence type="ECO:0000256" key="4">
    <source>
        <dbReference type="ARBA" id="ARBA00022723"/>
    </source>
</evidence>
<dbReference type="GO" id="GO:0046872">
    <property type="term" value="F:metal ion binding"/>
    <property type="evidence" value="ECO:0007669"/>
    <property type="project" value="UniProtKB-KW"/>
</dbReference>
<dbReference type="Gene3D" id="3.40.50.80">
    <property type="entry name" value="Nucleotide-binding domain of ferredoxin-NADP reductase (FNR) module"/>
    <property type="match status" value="1"/>
</dbReference>
<comment type="caution">
    <text evidence="10">The sequence shown here is derived from an EMBL/GenBank/DDBJ whole genome shotgun (WGS) entry which is preliminary data.</text>
</comment>
<dbReference type="PRINTS" id="PR00409">
    <property type="entry name" value="PHDIOXRDTASE"/>
</dbReference>
<evidence type="ECO:0000256" key="6">
    <source>
        <dbReference type="ARBA" id="ARBA00023004"/>
    </source>
</evidence>
<dbReference type="InterPro" id="IPR012675">
    <property type="entry name" value="Beta-grasp_dom_sf"/>
</dbReference>
<comment type="cofactor">
    <cofactor evidence="1">
        <name>FAD</name>
        <dbReference type="ChEBI" id="CHEBI:57692"/>
    </cofactor>
</comment>
<evidence type="ECO:0000256" key="7">
    <source>
        <dbReference type="ARBA" id="ARBA00023014"/>
    </source>
</evidence>
<dbReference type="CDD" id="cd06185">
    <property type="entry name" value="PDR_like"/>
    <property type="match status" value="1"/>
</dbReference>
<dbReference type="InterPro" id="IPR039261">
    <property type="entry name" value="FNR_nucleotide-bd"/>
</dbReference>
<dbReference type="CDD" id="cd00207">
    <property type="entry name" value="fer2"/>
    <property type="match status" value="1"/>
</dbReference>
<feature type="domain" description="2Fe-2S ferredoxin-type" evidence="8">
    <location>
        <begin position="231"/>
        <end position="316"/>
    </location>
</feature>
<dbReference type="EMBL" id="WRPP01000005">
    <property type="protein sequence ID" value="MVU80764.1"/>
    <property type="molecule type" value="Genomic_DNA"/>
</dbReference>
<dbReference type="InterPro" id="IPR006058">
    <property type="entry name" value="2Fe2S_fd_BS"/>
</dbReference>
<keyword evidence="3" id="KW-0001">2Fe-2S</keyword>
<accession>A0A7K1V2C9</accession>
<keyword evidence="5" id="KW-0560">Oxidoreductase</keyword>
<evidence type="ECO:0000313" key="10">
    <source>
        <dbReference type="EMBL" id="MVU80764.1"/>
    </source>
</evidence>
<keyword evidence="7" id="KW-0411">Iron-sulfur</keyword>
<dbReference type="GO" id="GO:0016491">
    <property type="term" value="F:oxidoreductase activity"/>
    <property type="evidence" value="ECO:0007669"/>
    <property type="project" value="UniProtKB-KW"/>
</dbReference>
<dbReference type="InterPro" id="IPR017927">
    <property type="entry name" value="FAD-bd_FR_type"/>
</dbReference>
<dbReference type="PANTHER" id="PTHR47354:SF1">
    <property type="entry name" value="CARNITINE MONOOXYGENASE REDUCTASE SUBUNIT"/>
    <property type="match status" value="1"/>
</dbReference>
<dbReference type="SUPFAM" id="SSF63380">
    <property type="entry name" value="Riboflavin synthase domain-like"/>
    <property type="match status" value="1"/>
</dbReference>
<evidence type="ECO:0000313" key="11">
    <source>
        <dbReference type="Proteomes" id="UP000466794"/>
    </source>
</evidence>
<gene>
    <name evidence="10" type="ORF">GPX89_26365</name>
</gene>
<dbReference type="Pfam" id="PF00111">
    <property type="entry name" value="Fer2"/>
    <property type="match status" value="1"/>
</dbReference>
<sequence>MTDSPFNLVVSGRHVTADDVVSLELRDPSGSPLPVWLPGAHLDLELGDGLIRQYSLCGDPADRDTYRIGVLWEAESRGGSHYVHEKLFPGAAVIARGLRNHFEFLEAERYLFIAGGIGITPLLPMIAVASSRKAQWRLVYCGRSRASMGFRADLDAYPAENVTLYPRDETGRADMADVVAWWEPGTLVYCCGPERFLSAVEKACAAMPLETLRVERFTPREMTAPTLTGSFELVLARTGATVAVPPNRSILEVLLDHGVDVDYACEEGTCGSCETSVLAGKVDHRCSVLSAEERAAQDLMMVCVSRSAEEILTLDI</sequence>
<evidence type="ECO:0000259" key="9">
    <source>
        <dbReference type="PROSITE" id="PS51384"/>
    </source>
</evidence>
<dbReference type="InterPro" id="IPR001433">
    <property type="entry name" value="OxRdtase_FAD/NAD-bd"/>
</dbReference>
<organism evidence="10 11">
    <name type="scientific">Nocardia terrae</name>
    <dbReference type="NCBI Taxonomy" id="2675851"/>
    <lineage>
        <taxon>Bacteria</taxon>
        <taxon>Bacillati</taxon>
        <taxon>Actinomycetota</taxon>
        <taxon>Actinomycetes</taxon>
        <taxon>Mycobacteriales</taxon>
        <taxon>Nocardiaceae</taxon>
        <taxon>Nocardia</taxon>
    </lineage>
</organism>
<dbReference type="InterPro" id="IPR050415">
    <property type="entry name" value="MRET"/>
</dbReference>
<dbReference type="AlphaFoldDB" id="A0A7K1V2C9"/>
<keyword evidence="11" id="KW-1185">Reference proteome</keyword>
<dbReference type="InterPro" id="IPR017938">
    <property type="entry name" value="Riboflavin_synthase-like_b-brl"/>
</dbReference>
<reference evidence="10 11" key="1">
    <citation type="submission" date="2019-12" db="EMBL/GenBank/DDBJ databases">
        <title>Nocardia sp. nov. ET3-3 isolated from soil.</title>
        <authorList>
            <person name="Kanchanasin P."/>
            <person name="Tanasupawat S."/>
            <person name="Yuki M."/>
            <person name="Kudo T."/>
        </authorList>
    </citation>
    <scope>NUCLEOTIDE SEQUENCE [LARGE SCALE GENOMIC DNA]</scope>
    <source>
        <strain evidence="10 11">ET3-3</strain>
    </source>
</reference>
<keyword evidence="2" id="KW-0285">Flavoprotein</keyword>
<dbReference type="Gene3D" id="3.10.20.30">
    <property type="match status" value="1"/>
</dbReference>
<dbReference type="Proteomes" id="UP000466794">
    <property type="component" value="Unassembled WGS sequence"/>
</dbReference>
<feature type="domain" description="FAD-binding FR-type" evidence="9">
    <location>
        <begin position="3"/>
        <end position="105"/>
    </location>
</feature>
<name>A0A7K1V2C9_9NOCA</name>
<dbReference type="Pfam" id="PF00175">
    <property type="entry name" value="NAD_binding_1"/>
    <property type="match status" value="1"/>
</dbReference>
<keyword evidence="6" id="KW-0408">Iron</keyword>
<dbReference type="PANTHER" id="PTHR47354">
    <property type="entry name" value="NADH OXIDOREDUCTASE HCR"/>
    <property type="match status" value="1"/>
</dbReference>
<evidence type="ECO:0000259" key="8">
    <source>
        <dbReference type="PROSITE" id="PS51085"/>
    </source>
</evidence>
<evidence type="ECO:0000256" key="1">
    <source>
        <dbReference type="ARBA" id="ARBA00001974"/>
    </source>
</evidence>
<dbReference type="SUPFAM" id="SSF52343">
    <property type="entry name" value="Ferredoxin reductase-like, C-terminal NADP-linked domain"/>
    <property type="match status" value="1"/>
</dbReference>
<dbReference type="GO" id="GO:0051537">
    <property type="term" value="F:2 iron, 2 sulfur cluster binding"/>
    <property type="evidence" value="ECO:0007669"/>
    <property type="project" value="UniProtKB-KW"/>
</dbReference>
<dbReference type="Gene3D" id="2.40.30.10">
    <property type="entry name" value="Translation factors"/>
    <property type="match status" value="1"/>
</dbReference>
<dbReference type="RefSeq" id="WP_157390335.1">
    <property type="nucleotide sequence ID" value="NZ_WRPP01000005.1"/>
</dbReference>
<evidence type="ECO:0000256" key="5">
    <source>
        <dbReference type="ARBA" id="ARBA00023002"/>
    </source>
</evidence>
<dbReference type="InterPro" id="IPR001041">
    <property type="entry name" value="2Fe-2S_ferredoxin-type"/>
</dbReference>
<protein>
    <submittedName>
        <fullName evidence="10">2Fe-2S iron-sulfur cluster binding domain-containing protein</fullName>
    </submittedName>
</protein>
<keyword evidence="4" id="KW-0479">Metal-binding</keyword>
<proteinExistence type="predicted"/>
<evidence type="ECO:0000256" key="3">
    <source>
        <dbReference type="ARBA" id="ARBA00022714"/>
    </source>
</evidence>
<dbReference type="PROSITE" id="PS51384">
    <property type="entry name" value="FAD_FR"/>
    <property type="match status" value="1"/>
</dbReference>
<evidence type="ECO:0000256" key="2">
    <source>
        <dbReference type="ARBA" id="ARBA00022630"/>
    </source>
</evidence>
<dbReference type="PROSITE" id="PS00197">
    <property type="entry name" value="2FE2S_FER_1"/>
    <property type="match status" value="1"/>
</dbReference>
<dbReference type="PROSITE" id="PS51085">
    <property type="entry name" value="2FE2S_FER_2"/>
    <property type="match status" value="1"/>
</dbReference>